<dbReference type="RefSeq" id="WP_183553329.1">
    <property type="nucleotide sequence ID" value="NZ_JACHBX010000001.1"/>
</dbReference>
<dbReference type="InterPro" id="IPR041522">
    <property type="entry name" value="CdaR_GGDEF"/>
</dbReference>
<reference evidence="5 6" key="1">
    <citation type="submission" date="2020-08" db="EMBL/GenBank/DDBJ databases">
        <title>The Agave Microbiome: Exploring the role of microbial communities in plant adaptations to desert environments.</title>
        <authorList>
            <person name="Partida-Martinez L.P."/>
        </authorList>
    </citation>
    <scope>NUCLEOTIDE SEQUENCE [LARGE SCALE GENOMIC DNA]</scope>
    <source>
        <strain evidence="5 6">AT3.2</strain>
    </source>
</reference>
<dbReference type="AlphaFoldDB" id="A0A7W9WZH4"/>
<name>A0A7W9WZH4_9BURK</name>
<dbReference type="InterPro" id="IPR008599">
    <property type="entry name" value="Diacid_rec"/>
</dbReference>
<dbReference type="EMBL" id="JACHBX010000001">
    <property type="protein sequence ID" value="MBB6133711.1"/>
    <property type="molecule type" value="Genomic_DNA"/>
</dbReference>
<organism evidence="5 6">
    <name type="scientific">Massilia aurea</name>
    <dbReference type="NCBI Taxonomy" id="373040"/>
    <lineage>
        <taxon>Bacteria</taxon>
        <taxon>Pseudomonadati</taxon>
        <taxon>Pseudomonadota</taxon>
        <taxon>Betaproteobacteria</taxon>
        <taxon>Burkholderiales</taxon>
        <taxon>Oxalobacteraceae</taxon>
        <taxon>Telluria group</taxon>
        <taxon>Massilia</taxon>
    </lineage>
</organism>
<evidence type="ECO:0000259" key="2">
    <source>
        <dbReference type="Pfam" id="PF05651"/>
    </source>
</evidence>
<feature type="domain" description="Putative sugar diacid recognition" evidence="2">
    <location>
        <begin position="4"/>
        <end position="137"/>
    </location>
</feature>
<proteinExistence type="inferred from homology"/>
<evidence type="ECO:0000259" key="3">
    <source>
        <dbReference type="Pfam" id="PF13556"/>
    </source>
</evidence>
<keyword evidence="6" id="KW-1185">Reference proteome</keyword>
<comment type="caution">
    <text evidence="5">The sequence shown here is derived from an EMBL/GenBank/DDBJ whole genome shotgun (WGS) entry which is preliminary data.</text>
</comment>
<evidence type="ECO:0000313" key="6">
    <source>
        <dbReference type="Proteomes" id="UP000540787"/>
    </source>
</evidence>
<dbReference type="Pfam" id="PF17853">
    <property type="entry name" value="GGDEF_2"/>
    <property type="match status" value="1"/>
</dbReference>
<dbReference type="InterPro" id="IPR025736">
    <property type="entry name" value="PucR_C-HTH_dom"/>
</dbReference>
<feature type="domain" description="PucR C-terminal helix-turn-helix" evidence="3">
    <location>
        <begin position="321"/>
        <end position="376"/>
    </location>
</feature>
<accession>A0A7W9WZH4</accession>
<dbReference type="PANTHER" id="PTHR33744:SF15">
    <property type="entry name" value="CARBOHYDRATE DIACID REGULATOR"/>
    <property type="match status" value="1"/>
</dbReference>
<dbReference type="InterPro" id="IPR051448">
    <property type="entry name" value="CdaR-like_regulators"/>
</dbReference>
<dbReference type="Pfam" id="PF13556">
    <property type="entry name" value="HTH_30"/>
    <property type="match status" value="1"/>
</dbReference>
<dbReference type="Pfam" id="PF05651">
    <property type="entry name" value="Diacid_rec"/>
    <property type="match status" value="1"/>
</dbReference>
<dbReference type="Proteomes" id="UP000540787">
    <property type="component" value="Unassembled WGS sequence"/>
</dbReference>
<protein>
    <submittedName>
        <fullName evidence="5">Carbohydrate diacid regulator</fullName>
    </submittedName>
</protein>
<evidence type="ECO:0000256" key="1">
    <source>
        <dbReference type="ARBA" id="ARBA00006754"/>
    </source>
</evidence>
<dbReference type="PANTHER" id="PTHR33744">
    <property type="entry name" value="CARBOHYDRATE DIACID REGULATOR"/>
    <property type="match status" value="1"/>
</dbReference>
<gene>
    <name evidence="5" type="ORF">HD842_001822</name>
</gene>
<dbReference type="Gene3D" id="1.10.10.2840">
    <property type="entry name" value="PucR C-terminal helix-turn-helix domain"/>
    <property type="match status" value="1"/>
</dbReference>
<evidence type="ECO:0000313" key="5">
    <source>
        <dbReference type="EMBL" id="MBB6133711.1"/>
    </source>
</evidence>
<sequence>MHILDTGLAQEIVARTMRIIPFNVNVMDAHGVILASGNAARVGELHAGALLALAKKLTTEIDGAAAHKLHGAQPGINLPLCVGGEICGAVGLSGAPDDVRQFGELVRLSAEMILEQAALTQTLQSHSRYREAFVLNLIRYEPGARAELEGWAQRLGIDIERMQLVFLVELQGVPAAVDHAPSAVQLLQMRLLARRDDALTATVGPAELVLLEAWEPSRKGLETPPQRRLDALAQLLREECTLPFTLSMGIALPGIDGAAISYGSARTASRLGRARHPQQQVFSYYEMDLPVLLSGLDSGWQAHQLRMPIARLAHDKSRAMLRATLSAWFEQNENSAATAKALGIHRNTLDYRLRRIGELTGLDLGASEDKLLLYVSSLLSPTLSPILNATVSPDAPPA</sequence>
<evidence type="ECO:0000259" key="4">
    <source>
        <dbReference type="Pfam" id="PF17853"/>
    </source>
</evidence>
<comment type="similarity">
    <text evidence="1">Belongs to the CdaR family.</text>
</comment>
<feature type="domain" description="CdaR GGDEF-like" evidence="4">
    <location>
        <begin position="145"/>
        <end position="270"/>
    </location>
</feature>
<dbReference type="InterPro" id="IPR042070">
    <property type="entry name" value="PucR_C-HTH_sf"/>
</dbReference>